<evidence type="ECO:0000256" key="6">
    <source>
        <dbReference type="SAM" id="Phobius"/>
    </source>
</evidence>
<keyword evidence="3 6" id="KW-0812">Transmembrane</keyword>
<proteinExistence type="predicted"/>
<keyword evidence="8" id="KW-1185">Reference proteome</keyword>
<name>A0ABP3VJE9_9FLAO</name>
<gene>
    <name evidence="7" type="ORF">GCM10009433_19770</name>
</gene>
<evidence type="ECO:0000313" key="7">
    <source>
        <dbReference type="EMBL" id="GAA0760546.1"/>
    </source>
</evidence>
<keyword evidence="5 6" id="KW-0472">Membrane</keyword>
<feature type="transmembrane region" description="Helical" evidence="6">
    <location>
        <begin position="184"/>
        <end position="205"/>
    </location>
</feature>
<evidence type="ECO:0000313" key="8">
    <source>
        <dbReference type="Proteomes" id="UP001500185"/>
    </source>
</evidence>
<dbReference type="InterPro" id="IPR001123">
    <property type="entry name" value="LeuE-type"/>
</dbReference>
<reference evidence="8" key="1">
    <citation type="journal article" date="2019" name="Int. J. Syst. Evol. Microbiol.">
        <title>The Global Catalogue of Microorganisms (GCM) 10K type strain sequencing project: providing services to taxonomists for standard genome sequencing and annotation.</title>
        <authorList>
            <consortium name="The Broad Institute Genomics Platform"/>
            <consortium name="The Broad Institute Genome Sequencing Center for Infectious Disease"/>
            <person name="Wu L."/>
            <person name="Ma J."/>
        </authorList>
    </citation>
    <scope>NUCLEOTIDE SEQUENCE [LARGE SCALE GENOMIC DNA]</scope>
    <source>
        <strain evidence="8">JCM 16231</strain>
    </source>
</reference>
<evidence type="ECO:0000256" key="3">
    <source>
        <dbReference type="ARBA" id="ARBA00022692"/>
    </source>
</evidence>
<sequence>MGDLQIYIYTFLAAFVGVVPPGLVNMSVAKTCLEKGKRNGTFMAFGASLVVFFQALLAVLISKYIFSHPHVKSMFLKAGVAILILMFLYFLLSANRKKTQRTIKKRTGTKSFFTGILVSGLNIFPIPYFVLIGTLLTNNFKITFTTYNDVFFALSAALGTFTTLYLYIIFIMKIDGKTELFKKYSNYFMAALMLVLIIITIARLYNM</sequence>
<dbReference type="Proteomes" id="UP001500185">
    <property type="component" value="Unassembled WGS sequence"/>
</dbReference>
<evidence type="ECO:0000256" key="1">
    <source>
        <dbReference type="ARBA" id="ARBA00004651"/>
    </source>
</evidence>
<evidence type="ECO:0000256" key="2">
    <source>
        <dbReference type="ARBA" id="ARBA00022475"/>
    </source>
</evidence>
<feature type="transmembrane region" description="Helical" evidence="6">
    <location>
        <begin position="112"/>
        <end position="130"/>
    </location>
</feature>
<protein>
    <submittedName>
        <fullName evidence="7">Lysine transporter LysE</fullName>
    </submittedName>
</protein>
<feature type="transmembrane region" description="Helical" evidence="6">
    <location>
        <begin position="150"/>
        <end position="172"/>
    </location>
</feature>
<comment type="subcellular location">
    <subcellularLocation>
        <location evidence="1">Cell membrane</location>
        <topology evidence="1">Multi-pass membrane protein</topology>
    </subcellularLocation>
</comment>
<comment type="caution">
    <text evidence="7">The sequence shown here is derived from an EMBL/GenBank/DDBJ whole genome shotgun (WGS) entry which is preliminary data.</text>
</comment>
<dbReference type="RefSeq" id="WP_224455603.1">
    <property type="nucleotide sequence ID" value="NZ_BAAAGG010000006.1"/>
</dbReference>
<keyword evidence="4 6" id="KW-1133">Transmembrane helix</keyword>
<feature type="transmembrane region" description="Helical" evidence="6">
    <location>
        <begin position="74"/>
        <end position="92"/>
    </location>
</feature>
<dbReference type="EMBL" id="BAAAGG010000006">
    <property type="protein sequence ID" value="GAA0760546.1"/>
    <property type="molecule type" value="Genomic_DNA"/>
</dbReference>
<feature type="transmembrane region" description="Helical" evidence="6">
    <location>
        <begin position="6"/>
        <end position="28"/>
    </location>
</feature>
<dbReference type="Pfam" id="PF01810">
    <property type="entry name" value="LysE"/>
    <property type="match status" value="1"/>
</dbReference>
<organism evidence="7 8">
    <name type="scientific">Psychroflexus lacisalsi</name>
    <dbReference type="NCBI Taxonomy" id="503928"/>
    <lineage>
        <taxon>Bacteria</taxon>
        <taxon>Pseudomonadati</taxon>
        <taxon>Bacteroidota</taxon>
        <taxon>Flavobacteriia</taxon>
        <taxon>Flavobacteriales</taxon>
        <taxon>Flavobacteriaceae</taxon>
        <taxon>Psychroflexus</taxon>
    </lineage>
</organism>
<accession>A0ABP3VJE9</accession>
<keyword evidence="2" id="KW-1003">Cell membrane</keyword>
<evidence type="ECO:0000256" key="5">
    <source>
        <dbReference type="ARBA" id="ARBA00023136"/>
    </source>
</evidence>
<evidence type="ECO:0000256" key="4">
    <source>
        <dbReference type="ARBA" id="ARBA00022989"/>
    </source>
</evidence>
<feature type="transmembrane region" description="Helical" evidence="6">
    <location>
        <begin position="40"/>
        <end position="62"/>
    </location>
</feature>